<evidence type="ECO:0000256" key="5">
    <source>
        <dbReference type="ARBA" id="ARBA00022679"/>
    </source>
</evidence>
<dbReference type="EMBL" id="JAVDQF010000001">
    <property type="protein sequence ID" value="MDR6268747.1"/>
    <property type="molecule type" value="Genomic_DNA"/>
</dbReference>
<dbReference type="InterPro" id="IPR007315">
    <property type="entry name" value="PIG-V/Gpi18"/>
</dbReference>
<evidence type="ECO:0000256" key="8">
    <source>
        <dbReference type="ARBA" id="ARBA00022989"/>
    </source>
</evidence>
<name>A0ABU1J8I7_9MICC</name>
<feature type="transmembrane region" description="Helical" evidence="10">
    <location>
        <begin position="276"/>
        <end position="299"/>
    </location>
</feature>
<feature type="transmembrane region" description="Helical" evidence="10">
    <location>
        <begin position="386"/>
        <end position="403"/>
    </location>
</feature>
<reference evidence="11 12" key="1">
    <citation type="submission" date="2023-07" db="EMBL/GenBank/DDBJ databases">
        <title>Sequencing the genomes of 1000 actinobacteria strains.</title>
        <authorList>
            <person name="Klenk H.-P."/>
        </authorList>
    </citation>
    <scope>NUCLEOTIDE SEQUENCE [LARGE SCALE GENOMIC DNA]</scope>
    <source>
        <strain evidence="11 12">DSM 14555</strain>
    </source>
</reference>
<keyword evidence="5" id="KW-0808">Transferase</keyword>
<comment type="caution">
    <text evidence="11">The sequence shown here is derived from an EMBL/GenBank/DDBJ whole genome shotgun (WGS) entry which is preliminary data.</text>
</comment>
<evidence type="ECO:0000256" key="10">
    <source>
        <dbReference type="SAM" id="Phobius"/>
    </source>
</evidence>
<feature type="transmembrane region" description="Helical" evidence="10">
    <location>
        <begin position="221"/>
        <end position="238"/>
    </location>
</feature>
<evidence type="ECO:0000256" key="1">
    <source>
        <dbReference type="ARBA" id="ARBA00004477"/>
    </source>
</evidence>
<comment type="subcellular location">
    <subcellularLocation>
        <location evidence="1">Endoplasmic reticulum membrane</location>
        <topology evidence="1">Multi-pass membrane protein</topology>
    </subcellularLocation>
</comment>
<feature type="transmembrane region" description="Helical" evidence="10">
    <location>
        <begin position="331"/>
        <end position="352"/>
    </location>
</feature>
<evidence type="ECO:0000256" key="3">
    <source>
        <dbReference type="ARBA" id="ARBA00022502"/>
    </source>
</evidence>
<evidence type="ECO:0008006" key="13">
    <source>
        <dbReference type="Google" id="ProtNLM"/>
    </source>
</evidence>
<gene>
    <name evidence="11" type="ORF">JOE69_000985</name>
</gene>
<evidence type="ECO:0000313" key="11">
    <source>
        <dbReference type="EMBL" id="MDR6268747.1"/>
    </source>
</evidence>
<keyword evidence="7" id="KW-0256">Endoplasmic reticulum</keyword>
<feature type="transmembrane region" description="Helical" evidence="10">
    <location>
        <begin position="157"/>
        <end position="176"/>
    </location>
</feature>
<keyword evidence="12" id="KW-1185">Reference proteome</keyword>
<dbReference type="RefSeq" id="WP_309796590.1">
    <property type="nucleotide sequence ID" value="NZ_BAAAHY010000006.1"/>
</dbReference>
<proteinExistence type="predicted"/>
<feature type="transmembrane region" description="Helical" evidence="10">
    <location>
        <begin position="132"/>
        <end position="151"/>
    </location>
</feature>
<keyword evidence="9 10" id="KW-0472">Membrane</keyword>
<keyword evidence="6 10" id="KW-0812">Transmembrane</keyword>
<organism evidence="11 12">
    <name type="scientific">Arthrobacter russicus</name>
    <dbReference type="NCBI Taxonomy" id="172040"/>
    <lineage>
        <taxon>Bacteria</taxon>
        <taxon>Bacillati</taxon>
        <taxon>Actinomycetota</taxon>
        <taxon>Actinomycetes</taxon>
        <taxon>Micrococcales</taxon>
        <taxon>Micrococcaceae</taxon>
        <taxon>Arthrobacter</taxon>
    </lineage>
</organism>
<dbReference type="Proteomes" id="UP001185069">
    <property type="component" value="Unassembled WGS sequence"/>
</dbReference>
<comment type="pathway">
    <text evidence="2">Glycolipid biosynthesis; glycosylphosphatidylinositol-anchor biosynthesis.</text>
</comment>
<keyword evidence="3" id="KW-0337">GPI-anchor biosynthesis</keyword>
<keyword evidence="4" id="KW-0328">Glycosyltransferase</keyword>
<feature type="transmembrane region" description="Helical" evidence="10">
    <location>
        <begin position="410"/>
        <end position="431"/>
    </location>
</feature>
<evidence type="ECO:0000256" key="7">
    <source>
        <dbReference type="ARBA" id="ARBA00022824"/>
    </source>
</evidence>
<sequence>MSSELATPADRGAPSANRVVWAALRRGLRPVVRSPWWIRITLLYLVTRLFSFAVFSAAAMQQGPNPWFAPKPDYWHFIGIWDGEWYQRIFQGFYPQEIPRGADGVAKENAWAFYPLFPLLVRGIWSVTGLDWLILAPIVATVAGLAASLMIYKLFRLFASTVTATWAVAFILVFPVSPILQVPYAESLNLFLLAAALYTVIKHRYFLALPLVAFSALSRPIGVAFAGFVFLHLLFRLLERPNPAGSRTAGETGTGRSTSWRSLPRRWREIPSAQRWGGACLLLVSTLVAFAWPLIAWWVTGDLKAYTETETAWRGGPLILFMPWFDTSVQLFGPVFGLLAPFGLVLAALLYFNSTAVRKLGLDLRLWCLCYFLYLLAVLHPQTSTFRLLLPLFPLALAAAFISRSRAFRGAVLVFFLLLQIVWVVWLWAWAPLPGGGDYPP</sequence>
<evidence type="ECO:0000256" key="6">
    <source>
        <dbReference type="ARBA" id="ARBA00022692"/>
    </source>
</evidence>
<keyword evidence="8 10" id="KW-1133">Transmembrane helix</keyword>
<evidence type="ECO:0000256" key="9">
    <source>
        <dbReference type="ARBA" id="ARBA00023136"/>
    </source>
</evidence>
<accession>A0ABU1J8I7</accession>
<dbReference type="PANTHER" id="PTHR12468:SF2">
    <property type="entry name" value="GPI MANNOSYLTRANSFERASE 2"/>
    <property type="match status" value="1"/>
</dbReference>
<evidence type="ECO:0000313" key="12">
    <source>
        <dbReference type="Proteomes" id="UP001185069"/>
    </source>
</evidence>
<evidence type="ECO:0000256" key="4">
    <source>
        <dbReference type="ARBA" id="ARBA00022676"/>
    </source>
</evidence>
<feature type="transmembrane region" description="Helical" evidence="10">
    <location>
        <begin position="364"/>
        <end position="380"/>
    </location>
</feature>
<feature type="transmembrane region" description="Helical" evidence="10">
    <location>
        <begin position="36"/>
        <end position="58"/>
    </location>
</feature>
<dbReference type="PANTHER" id="PTHR12468">
    <property type="entry name" value="GPI MANNOSYLTRANSFERASE 2"/>
    <property type="match status" value="1"/>
</dbReference>
<evidence type="ECO:0000256" key="2">
    <source>
        <dbReference type="ARBA" id="ARBA00004687"/>
    </source>
</evidence>
<protein>
    <recommendedName>
        <fullName evidence="13">Integral membrane protein</fullName>
    </recommendedName>
</protein>